<name>M5RGZ0_9BACT</name>
<dbReference type="InterPro" id="IPR011006">
    <property type="entry name" value="CheY-like_superfamily"/>
</dbReference>
<evidence type="ECO:0000259" key="2">
    <source>
        <dbReference type="PROSITE" id="PS50110"/>
    </source>
</evidence>
<dbReference type="PANTHER" id="PTHR44520">
    <property type="entry name" value="RESPONSE REGULATOR RCP1-RELATED"/>
    <property type="match status" value="1"/>
</dbReference>
<dbReference type="Gene3D" id="3.40.50.2300">
    <property type="match status" value="1"/>
</dbReference>
<feature type="domain" description="Response regulatory" evidence="2">
    <location>
        <begin position="1"/>
        <end position="125"/>
    </location>
</feature>
<dbReference type="GO" id="GO:0000160">
    <property type="term" value="P:phosphorelay signal transduction system"/>
    <property type="evidence" value="ECO:0007669"/>
    <property type="project" value="InterPro"/>
</dbReference>
<keyword evidence="1" id="KW-0597">Phosphoprotein</keyword>
<organism evidence="3 4">
    <name type="scientific">Rhodopirellula maiorica SM1</name>
    <dbReference type="NCBI Taxonomy" id="1265738"/>
    <lineage>
        <taxon>Bacteria</taxon>
        <taxon>Pseudomonadati</taxon>
        <taxon>Planctomycetota</taxon>
        <taxon>Planctomycetia</taxon>
        <taxon>Pirellulales</taxon>
        <taxon>Pirellulaceae</taxon>
        <taxon>Novipirellula</taxon>
    </lineage>
</organism>
<dbReference type="Pfam" id="PF00072">
    <property type="entry name" value="Response_reg"/>
    <property type="match status" value="1"/>
</dbReference>
<dbReference type="EMBL" id="ANOG01000671">
    <property type="protein sequence ID" value="EMI18411.1"/>
    <property type="molecule type" value="Genomic_DNA"/>
</dbReference>
<dbReference type="InterPro" id="IPR001789">
    <property type="entry name" value="Sig_transdc_resp-reg_receiver"/>
</dbReference>
<dbReference type="SMART" id="SM00448">
    <property type="entry name" value="REC"/>
    <property type="match status" value="1"/>
</dbReference>
<dbReference type="PROSITE" id="PS50110">
    <property type="entry name" value="RESPONSE_REGULATORY"/>
    <property type="match status" value="1"/>
</dbReference>
<evidence type="ECO:0000256" key="1">
    <source>
        <dbReference type="PROSITE-ProRule" id="PRU00169"/>
    </source>
</evidence>
<comment type="caution">
    <text evidence="3">The sequence shown here is derived from an EMBL/GenBank/DDBJ whole genome shotgun (WGS) entry which is preliminary data.</text>
</comment>
<dbReference type="PANTHER" id="PTHR44520:SF2">
    <property type="entry name" value="RESPONSE REGULATOR RCP1"/>
    <property type="match status" value="1"/>
</dbReference>
<accession>M5RGZ0</accession>
<dbReference type="AlphaFoldDB" id="M5RGZ0"/>
<dbReference type="CDD" id="cd17557">
    <property type="entry name" value="REC_Rcp-like"/>
    <property type="match status" value="1"/>
</dbReference>
<proteinExistence type="predicted"/>
<feature type="modified residue" description="4-aspartylphosphate" evidence="1">
    <location>
        <position position="58"/>
    </location>
</feature>
<evidence type="ECO:0000313" key="4">
    <source>
        <dbReference type="Proteomes" id="UP000011991"/>
    </source>
</evidence>
<gene>
    <name evidence="3" type="ORF">RMSM_04667</name>
</gene>
<reference evidence="3 4" key="1">
    <citation type="journal article" date="2013" name="Mar. Genomics">
        <title>Expression of sulfatases in Rhodopirellula baltica and the diversity of sulfatases in the genus Rhodopirellula.</title>
        <authorList>
            <person name="Wegner C.E."/>
            <person name="Richter-Heitmann T."/>
            <person name="Klindworth A."/>
            <person name="Klockow C."/>
            <person name="Richter M."/>
            <person name="Achstetter T."/>
            <person name="Glockner F.O."/>
            <person name="Harder J."/>
        </authorList>
    </citation>
    <scope>NUCLEOTIDE SEQUENCE [LARGE SCALE GENOMIC DNA]</scope>
    <source>
        <strain evidence="3 4">SM1</strain>
    </source>
</reference>
<dbReference type="Proteomes" id="UP000011991">
    <property type="component" value="Unassembled WGS sequence"/>
</dbReference>
<sequence length="141" mass="16247">MLLVEDNEDDVIITQRGFNKSNLPVNLHRVENGEECMQFLRKSGRYVDAPTPDLILLDLNMPVKDGREVLAEIVADEQLRRLAVVVLTTSESDQDLLTMYDLRCSSYILKPVDFKQFQQVIKYIGEYWFTIVVLPNGTTHE</sequence>
<protein>
    <submittedName>
        <fullName evidence="3">Response regulator receiver protein</fullName>
    </submittedName>
</protein>
<evidence type="ECO:0000313" key="3">
    <source>
        <dbReference type="EMBL" id="EMI18411.1"/>
    </source>
</evidence>
<dbReference type="InterPro" id="IPR052893">
    <property type="entry name" value="TCS_response_regulator"/>
</dbReference>
<dbReference type="PATRIC" id="fig|1265738.3.peg.4686"/>
<dbReference type="SUPFAM" id="SSF52172">
    <property type="entry name" value="CheY-like"/>
    <property type="match status" value="1"/>
</dbReference>
<keyword evidence="4" id="KW-1185">Reference proteome</keyword>